<accession>A0ABX7NCI8</accession>
<protein>
    <recommendedName>
        <fullName evidence="4">Lipoprotein</fullName>
    </recommendedName>
</protein>
<keyword evidence="3" id="KW-1185">Reference proteome</keyword>
<feature type="chain" id="PRO_5046798326" description="Lipoprotein" evidence="1">
    <location>
        <begin position="28"/>
        <end position="180"/>
    </location>
</feature>
<keyword evidence="1" id="KW-0732">Signal</keyword>
<feature type="signal peptide" evidence="1">
    <location>
        <begin position="1"/>
        <end position="27"/>
    </location>
</feature>
<sequence length="180" mass="18829">MPLNLRKSISLLSVGTALVLQATPALAESVPTEAAKTEARCTGGAYQTWEPGLRLLPRNSTYTNKSSYDSCTTSDPNLVSAELDIATDVKASCALQSRSDGTLTWNDGSVSSLAIIRSGVDVVHGGQAYVSVGVVKDGPFQGNAVVITYDIAPHDLTPCLSSDGLSALSGPSTLRLIRLY</sequence>
<gene>
    <name evidence="2" type="ORF">JY572_09155</name>
</gene>
<proteinExistence type="predicted"/>
<evidence type="ECO:0000313" key="3">
    <source>
        <dbReference type="Proteomes" id="UP000663090"/>
    </source>
</evidence>
<evidence type="ECO:0008006" key="4">
    <source>
        <dbReference type="Google" id="ProtNLM"/>
    </source>
</evidence>
<organism evidence="2 3">
    <name type="scientific">Myxococcus landrumensis</name>
    <dbReference type="NCBI Taxonomy" id="2813577"/>
    <lineage>
        <taxon>Bacteria</taxon>
        <taxon>Pseudomonadati</taxon>
        <taxon>Myxococcota</taxon>
        <taxon>Myxococcia</taxon>
        <taxon>Myxococcales</taxon>
        <taxon>Cystobacterineae</taxon>
        <taxon>Myxococcaceae</taxon>
        <taxon>Myxococcus</taxon>
    </lineage>
</organism>
<reference evidence="2 3" key="1">
    <citation type="submission" date="2021-02" db="EMBL/GenBank/DDBJ databases">
        <title>De Novo genome assembly of isolated myxobacteria.</title>
        <authorList>
            <person name="Stevens D.C."/>
        </authorList>
    </citation>
    <scope>NUCLEOTIDE SEQUENCE [LARGE SCALE GENOMIC DNA]</scope>
    <source>
        <strain evidence="2 3">SCHIC003</strain>
    </source>
</reference>
<evidence type="ECO:0000256" key="1">
    <source>
        <dbReference type="SAM" id="SignalP"/>
    </source>
</evidence>
<dbReference type="Proteomes" id="UP000663090">
    <property type="component" value="Chromosome"/>
</dbReference>
<dbReference type="EMBL" id="CP071091">
    <property type="protein sequence ID" value="QSQ16191.1"/>
    <property type="molecule type" value="Genomic_DNA"/>
</dbReference>
<dbReference type="RefSeq" id="WP_206717858.1">
    <property type="nucleotide sequence ID" value="NZ_CP071091.1"/>
</dbReference>
<name>A0ABX7NCI8_9BACT</name>
<evidence type="ECO:0000313" key="2">
    <source>
        <dbReference type="EMBL" id="QSQ16191.1"/>
    </source>
</evidence>